<feature type="transmembrane region" description="Helical" evidence="7">
    <location>
        <begin position="351"/>
        <end position="377"/>
    </location>
</feature>
<dbReference type="InterPro" id="IPR001991">
    <property type="entry name" value="Na-dicarboxylate_symporter"/>
</dbReference>
<protein>
    <submittedName>
        <fullName evidence="8">Na+/H+-dicarboxylate symporter</fullName>
    </submittedName>
</protein>
<dbReference type="PRINTS" id="PR00173">
    <property type="entry name" value="EDTRNSPORT"/>
</dbReference>
<evidence type="ECO:0000313" key="8">
    <source>
        <dbReference type="EMBL" id="MBP1927351.1"/>
    </source>
</evidence>
<name>A0ABS4GI23_9FIRM</name>
<keyword evidence="4 7" id="KW-0812">Transmembrane</keyword>
<dbReference type="Proteomes" id="UP001519342">
    <property type="component" value="Unassembled WGS sequence"/>
</dbReference>
<evidence type="ECO:0000256" key="2">
    <source>
        <dbReference type="ARBA" id="ARBA00022448"/>
    </source>
</evidence>
<feature type="transmembrane region" description="Helical" evidence="7">
    <location>
        <begin position="326"/>
        <end position="345"/>
    </location>
</feature>
<evidence type="ECO:0000313" key="9">
    <source>
        <dbReference type="Proteomes" id="UP001519342"/>
    </source>
</evidence>
<feature type="transmembrane region" description="Helical" evidence="7">
    <location>
        <begin position="137"/>
        <end position="158"/>
    </location>
</feature>
<dbReference type="PANTHER" id="PTHR42865">
    <property type="entry name" value="PROTON/GLUTAMATE-ASPARTATE SYMPORTER"/>
    <property type="match status" value="1"/>
</dbReference>
<evidence type="ECO:0000256" key="4">
    <source>
        <dbReference type="ARBA" id="ARBA00022692"/>
    </source>
</evidence>
<feature type="transmembrane region" description="Helical" evidence="7">
    <location>
        <begin position="81"/>
        <end position="103"/>
    </location>
</feature>
<feature type="transmembrane region" description="Helical" evidence="7">
    <location>
        <begin position="224"/>
        <end position="243"/>
    </location>
</feature>
<feature type="transmembrane region" description="Helical" evidence="7">
    <location>
        <begin position="48"/>
        <end position="69"/>
    </location>
</feature>
<comment type="caution">
    <text evidence="8">The sequence shown here is derived from an EMBL/GenBank/DDBJ whole genome shotgun (WGS) entry which is preliminary data.</text>
</comment>
<dbReference type="SUPFAM" id="SSF118215">
    <property type="entry name" value="Proton glutamate symport protein"/>
    <property type="match status" value="1"/>
</dbReference>
<gene>
    <name evidence="8" type="ORF">J2Z76_003248</name>
</gene>
<dbReference type="InterPro" id="IPR036458">
    <property type="entry name" value="Na:dicarbo_symporter_sf"/>
</dbReference>
<keyword evidence="3" id="KW-1003">Cell membrane</keyword>
<dbReference type="PANTHER" id="PTHR42865:SF7">
    <property type="entry name" value="PROTON_GLUTAMATE-ASPARTATE SYMPORTER"/>
    <property type="match status" value="1"/>
</dbReference>
<proteinExistence type="predicted"/>
<dbReference type="Gene3D" id="1.10.3860.10">
    <property type="entry name" value="Sodium:dicarboxylate symporter"/>
    <property type="match status" value="1"/>
</dbReference>
<organism evidence="8 9">
    <name type="scientific">Sedimentibacter acidaminivorans</name>
    <dbReference type="NCBI Taxonomy" id="913099"/>
    <lineage>
        <taxon>Bacteria</taxon>
        <taxon>Bacillati</taxon>
        <taxon>Bacillota</taxon>
        <taxon>Tissierellia</taxon>
        <taxon>Sedimentibacter</taxon>
    </lineage>
</organism>
<sequence length="421" mass="45300">MGENLKTRRKLALPTRMLLALILGAVVGLVVGKPVTYISFIGDIFIKLLKMCMYPLILVSIMQGISQVTDMRRLKKVGIGFFWYWALSGLLIGLVGVALTFIVKPGVGVDMGVVVAEEAVQMNFVQNIVAWVPDNPFGATAAGDVLQIVIVALIFGLILTSMPESKSKTILVEALNALNLWVGRVIAWVVELAPYGVFVIMANMVATIGGTTIGSILKMLVTMYLIFIVMFAVIYPLILIFVAKVNPIQFYKNAMPSLIMAFSTCSSNASIPVTMKTAKENMGVPEDIVNLITAPAATLNMHANCMQTPLYCIFAAQLYQLPLTPLQLGVTIILGLISAVGAAGVPGGGFLMITLVLQVMNLPLTVVPWIIGIYTLIDMPGTMANVCGDILGMTVVSSRLGELNREVFNKKKTGDKNKAIA</sequence>
<dbReference type="RefSeq" id="WP_209513056.1">
    <property type="nucleotide sequence ID" value="NZ_JAGGKS010000012.1"/>
</dbReference>
<reference evidence="8 9" key="1">
    <citation type="submission" date="2021-03" db="EMBL/GenBank/DDBJ databases">
        <title>Genomic Encyclopedia of Type Strains, Phase IV (KMG-IV): sequencing the most valuable type-strain genomes for metagenomic binning, comparative biology and taxonomic classification.</title>
        <authorList>
            <person name="Goeker M."/>
        </authorList>
    </citation>
    <scope>NUCLEOTIDE SEQUENCE [LARGE SCALE GENOMIC DNA]</scope>
    <source>
        <strain evidence="8 9">DSM 24004</strain>
    </source>
</reference>
<accession>A0ABS4GI23</accession>
<keyword evidence="5 7" id="KW-1133">Transmembrane helix</keyword>
<comment type="subcellular location">
    <subcellularLocation>
        <location evidence="1">Cell membrane</location>
        <topology evidence="1">Multi-pass membrane protein</topology>
    </subcellularLocation>
</comment>
<keyword evidence="9" id="KW-1185">Reference proteome</keyword>
<evidence type="ECO:0000256" key="6">
    <source>
        <dbReference type="ARBA" id="ARBA00023136"/>
    </source>
</evidence>
<keyword evidence="6 7" id="KW-0472">Membrane</keyword>
<evidence type="ECO:0000256" key="1">
    <source>
        <dbReference type="ARBA" id="ARBA00004651"/>
    </source>
</evidence>
<dbReference type="EMBL" id="JAGGKS010000012">
    <property type="protein sequence ID" value="MBP1927351.1"/>
    <property type="molecule type" value="Genomic_DNA"/>
</dbReference>
<evidence type="ECO:0000256" key="5">
    <source>
        <dbReference type="ARBA" id="ARBA00022989"/>
    </source>
</evidence>
<evidence type="ECO:0000256" key="3">
    <source>
        <dbReference type="ARBA" id="ARBA00022475"/>
    </source>
</evidence>
<dbReference type="Pfam" id="PF00375">
    <property type="entry name" value="SDF"/>
    <property type="match status" value="1"/>
</dbReference>
<keyword evidence="2" id="KW-0813">Transport</keyword>
<evidence type="ECO:0000256" key="7">
    <source>
        <dbReference type="SAM" id="Phobius"/>
    </source>
</evidence>